<dbReference type="EC" id="2.-.-.-" evidence="12"/>
<dbReference type="GO" id="GO:0051377">
    <property type="term" value="F:mannose-ethanolamine phosphotransferase activity"/>
    <property type="evidence" value="ECO:0007669"/>
    <property type="project" value="UniProtKB-UniRule"/>
</dbReference>
<feature type="transmembrane region" description="Helical" evidence="12">
    <location>
        <begin position="577"/>
        <end position="594"/>
    </location>
</feature>
<accession>A0A485K2R1</accession>
<dbReference type="UniPathway" id="UPA00196"/>
<protein>
    <recommendedName>
        <fullName evidence="4 12">GPI ethanolamine phosphate transferase 1</fullName>
        <ecNumber evidence="12">2.-.-.-</ecNumber>
    </recommendedName>
</protein>
<evidence type="ECO:0000256" key="8">
    <source>
        <dbReference type="ARBA" id="ARBA00022824"/>
    </source>
</evidence>
<name>A0A485K2R1_9STRA</name>
<dbReference type="InterPro" id="IPR017850">
    <property type="entry name" value="Alkaline_phosphatase_core_sf"/>
</dbReference>
<keyword evidence="9 12" id="KW-1133">Transmembrane helix</keyword>
<feature type="transmembrane region" description="Helical" evidence="12">
    <location>
        <begin position="782"/>
        <end position="798"/>
    </location>
</feature>
<dbReference type="GO" id="GO:0006506">
    <property type="term" value="P:GPI anchor biosynthetic process"/>
    <property type="evidence" value="ECO:0007669"/>
    <property type="project" value="UniProtKB-UniPathway"/>
</dbReference>
<dbReference type="OrthoDB" id="2748310at2759"/>
<evidence type="ECO:0000256" key="6">
    <source>
        <dbReference type="ARBA" id="ARBA00022679"/>
    </source>
</evidence>
<reference evidence="14" key="2">
    <citation type="submission" date="2019-06" db="EMBL/GenBank/DDBJ databases">
        <title>Genomics analysis of Aphanomyces spp. identifies a new class of oomycete effector associated with host adaptation.</title>
        <authorList>
            <person name="Gaulin E."/>
        </authorList>
    </citation>
    <scope>NUCLEOTIDE SEQUENCE</scope>
    <source>
        <strain evidence="14">CBS 578.67</strain>
    </source>
</reference>
<dbReference type="SUPFAM" id="SSF53649">
    <property type="entry name" value="Alkaline phosphatase-like"/>
    <property type="match status" value="1"/>
</dbReference>
<evidence type="ECO:0000256" key="11">
    <source>
        <dbReference type="ARBA" id="ARBA00023180"/>
    </source>
</evidence>
<evidence type="ECO:0000256" key="4">
    <source>
        <dbReference type="ARBA" id="ARBA00020831"/>
    </source>
</evidence>
<proteinExistence type="inferred from homology"/>
<dbReference type="Gene3D" id="3.40.720.10">
    <property type="entry name" value="Alkaline Phosphatase, subunit A"/>
    <property type="match status" value="1"/>
</dbReference>
<dbReference type="PANTHER" id="PTHR12250:SF0">
    <property type="entry name" value="GPI ETHANOLAMINE PHOSPHATE TRANSFERASE 1"/>
    <property type="match status" value="1"/>
</dbReference>
<evidence type="ECO:0000256" key="3">
    <source>
        <dbReference type="ARBA" id="ARBA00008400"/>
    </source>
</evidence>
<feature type="transmembrane region" description="Helical" evidence="12">
    <location>
        <begin position="927"/>
        <end position="948"/>
    </location>
</feature>
<feature type="transmembrane region" description="Helical" evidence="12">
    <location>
        <begin position="513"/>
        <end position="540"/>
    </location>
</feature>
<keyword evidence="11" id="KW-0325">Glycoprotein</keyword>
<keyword evidence="7 12" id="KW-0812">Transmembrane</keyword>
<keyword evidence="10 12" id="KW-0472">Membrane</keyword>
<comment type="subcellular location">
    <subcellularLocation>
        <location evidence="1 12">Endoplasmic reticulum membrane</location>
        <topology evidence="1 12">Multi-pass membrane protein</topology>
    </subcellularLocation>
</comment>
<evidence type="ECO:0000256" key="7">
    <source>
        <dbReference type="ARBA" id="ARBA00022692"/>
    </source>
</evidence>
<comment type="pathway">
    <text evidence="2 12">Glycolipid biosynthesis; glycosylphosphatidylinositol-anchor biosynthesis.</text>
</comment>
<dbReference type="AlphaFoldDB" id="A0A485K2R1"/>
<feature type="transmembrane region" description="Helical" evidence="12">
    <location>
        <begin position="655"/>
        <end position="671"/>
    </location>
</feature>
<comment type="function">
    <text evidence="12">Ethanolamine phosphate transferase involved in glycosylphosphatidylinositol-anchor biosynthesis. Transfers ethanolamine phosphate to the first alpha-1,4-linked mannose of the glycosylphosphatidylinositol precursor of GPI-anchor.</text>
</comment>
<feature type="domain" description="GPI ethanolamine phosphate transferase 1 C-terminal" evidence="13">
    <location>
        <begin position="504"/>
        <end position="920"/>
    </location>
</feature>
<feature type="transmembrane region" description="Helical" evidence="12">
    <location>
        <begin position="552"/>
        <end position="571"/>
    </location>
</feature>
<feature type="transmembrane region" description="Helical" evidence="12">
    <location>
        <begin position="677"/>
        <end position="696"/>
    </location>
</feature>
<evidence type="ECO:0000313" key="16">
    <source>
        <dbReference type="Proteomes" id="UP000332933"/>
    </source>
</evidence>
<keyword evidence="5 12" id="KW-0337">GPI-anchor biosynthesis</keyword>
<sequence length="964" mass="107287">MLSPMSSSAAWPTGLLALGTLFHAIYVLSIFDIYFKSPVVHNIPTIEVLHASYPPPAKRLVIFIADGCRADKFFEANDSYAVFAHNRLKDANLSSLVHSPYASHEDPTRAPFLRHAIKHWGSWGVSHTGVPTESRPGHVAMFAGMYEDVSAVTRGWHENPVDFDSIFNQSSHAWLYGSPDIVPMFAKNVEHAHEKHYSSAEEDFAKDATVLDTWVYRKFEALLDEARTNRTLYDQLHSNKVLFFFHFLGIDTNGHAHRPHSHEYLANVALVDRLVEGIHTMLEGPSSLTTRRLIYADFFKDNQTSYIFSADHGMSHQGSHGDGAPANTRTPLVVWGAGVQPPTTAAVATEDKGGFHMDVPSHSHNQVFAQLDAHVTQEADALREWNLESLVRKDVLQADIAPLAAALLGLPYPRNSVGVLPFSYLQQGLYRARAVAFNAQSLYTHAAMKQREKREATFPLFFRAFPPLDDCPALLATIERAFGAKAYADIESLSQKIIGDALAGLRHFQRYDWLLLMSIITLGYVGWMLVLYVAVAQWPFSVASLVRLPNGSFDTGVIVWVGVGSVSMFVYNHSATPMYYLYLVFPLVFWRFLFREYAVFMSQPRLGLGVLVLVAISIELIVWGYSVRSVFSALCLVVGLYPNIASGYDGATARLWLGGCLLLSIFPLVPVDYGDDLNLVLAGGSLWLVLGVVLYWQCYPLIHGSSLIFILAALVSLVGTMNAIAAKDGSAAVGWIYSNWIIAVGSFGSLFVIPHQTLQYRLMQIMLAVSPFFLLLSISYEVFFYAFFCLTLLLWIRLENKSSKPSSTASFTSGVSAEDVRLALWYLVFFKLSFFATGNIASMSSFEISSTFRFVTVFNPFIMGGLLVLKILLPMVIVTCAFHVLLTLRGRHPNRLFLLVVLLSDILALHFFFLVRDEGSWKEIGNSISIFGIVNIKMVFIPLLLALAKACFQDAKSTSDLHID</sequence>
<feature type="transmembrane region" description="Helical" evidence="12">
    <location>
        <begin position="822"/>
        <end position="841"/>
    </location>
</feature>
<gene>
    <name evidence="15" type="primary">Aste57867_477</name>
    <name evidence="14" type="ORF">As57867_000476</name>
    <name evidence="15" type="ORF">ASTE57867_477</name>
</gene>
<keyword evidence="16" id="KW-1185">Reference proteome</keyword>
<dbReference type="FunFam" id="3.40.720.10:FF:000015">
    <property type="entry name" value="GPI ethanolamine phosphate transferase 1"/>
    <property type="match status" value="1"/>
</dbReference>
<dbReference type="InterPro" id="IPR007070">
    <property type="entry name" value="GPI_EtnP_transferase_1"/>
</dbReference>
<feature type="transmembrane region" description="Helical" evidence="12">
    <location>
        <begin position="606"/>
        <end position="625"/>
    </location>
</feature>
<dbReference type="CDD" id="cd16020">
    <property type="entry name" value="GPI_EPT_1"/>
    <property type="match status" value="1"/>
</dbReference>
<dbReference type="Pfam" id="PF04987">
    <property type="entry name" value="PigN"/>
    <property type="match status" value="1"/>
</dbReference>
<feature type="transmembrane region" description="Helical" evidence="12">
    <location>
        <begin position="896"/>
        <end position="915"/>
    </location>
</feature>
<reference evidence="15 16" key="1">
    <citation type="submission" date="2019-03" db="EMBL/GenBank/DDBJ databases">
        <authorList>
            <person name="Gaulin E."/>
            <person name="Dumas B."/>
        </authorList>
    </citation>
    <scope>NUCLEOTIDE SEQUENCE [LARGE SCALE GENOMIC DNA]</scope>
    <source>
        <strain evidence="15">CBS 568.67</strain>
    </source>
</reference>
<keyword evidence="6 12" id="KW-0808">Transferase</keyword>
<dbReference type="PANTHER" id="PTHR12250">
    <property type="entry name" value="PHOSPHATIDYLINOSITOL GLYCAN, CLASS N"/>
    <property type="match status" value="1"/>
</dbReference>
<evidence type="ECO:0000256" key="2">
    <source>
        <dbReference type="ARBA" id="ARBA00004687"/>
    </source>
</evidence>
<dbReference type="Proteomes" id="UP000332933">
    <property type="component" value="Unassembled WGS sequence"/>
</dbReference>
<dbReference type="EMBL" id="CAADRA010000024">
    <property type="protein sequence ID" value="VFT77702.1"/>
    <property type="molecule type" value="Genomic_DNA"/>
</dbReference>
<evidence type="ECO:0000256" key="12">
    <source>
        <dbReference type="RuleBase" id="RU367138"/>
    </source>
</evidence>
<organism evidence="15 16">
    <name type="scientific">Aphanomyces stellatus</name>
    <dbReference type="NCBI Taxonomy" id="120398"/>
    <lineage>
        <taxon>Eukaryota</taxon>
        <taxon>Sar</taxon>
        <taxon>Stramenopiles</taxon>
        <taxon>Oomycota</taxon>
        <taxon>Saprolegniomycetes</taxon>
        <taxon>Saprolegniales</taxon>
        <taxon>Verrucalvaceae</taxon>
        <taxon>Aphanomyces</taxon>
    </lineage>
</organism>
<evidence type="ECO:0000259" key="13">
    <source>
        <dbReference type="Pfam" id="PF04987"/>
    </source>
</evidence>
<evidence type="ECO:0000256" key="5">
    <source>
        <dbReference type="ARBA" id="ARBA00022502"/>
    </source>
</evidence>
<evidence type="ECO:0000313" key="14">
    <source>
        <dbReference type="EMBL" id="KAF0720208.1"/>
    </source>
</evidence>
<evidence type="ECO:0000256" key="1">
    <source>
        <dbReference type="ARBA" id="ARBA00004477"/>
    </source>
</evidence>
<keyword evidence="8 12" id="KW-0256">Endoplasmic reticulum</keyword>
<evidence type="ECO:0000313" key="15">
    <source>
        <dbReference type="EMBL" id="VFT77702.1"/>
    </source>
</evidence>
<feature type="transmembrane region" description="Helical" evidence="12">
    <location>
        <begin position="732"/>
        <end position="753"/>
    </location>
</feature>
<comment type="similarity">
    <text evidence="3 12">Belongs to the PIGG/PIGN/PIGO family. PIGN subfamily.</text>
</comment>
<dbReference type="GO" id="GO:0005789">
    <property type="term" value="C:endoplasmic reticulum membrane"/>
    <property type="evidence" value="ECO:0007669"/>
    <property type="project" value="UniProtKB-SubCell"/>
</dbReference>
<feature type="transmembrane region" description="Helical" evidence="12">
    <location>
        <begin position="861"/>
        <end position="884"/>
    </location>
</feature>
<dbReference type="EMBL" id="VJMH01000024">
    <property type="protein sequence ID" value="KAF0720208.1"/>
    <property type="molecule type" value="Genomic_DNA"/>
</dbReference>
<dbReference type="InterPro" id="IPR037671">
    <property type="entry name" value="PIGN_N"/>
</dbReference>
<feature type="transmembrane region" description="Helical" evidence="12">
    <location>
        <begin position="708"/>
        <end position="726"/>
    </location>
</feature>
<evidence type="ECO:0000256" key="9">
    <source>
        <dbReference type="ARBA" id="ARBA00022989"/>
    </source>
</evidence>
<evidence type="ECO:0000256" key="10">
    <source>
        <dbReference type="ARBA" id="ARBA00023136"/>
    </source>
</evidence>
<dbReference type="InterPro" id="IPR017852">
    <property type="entry name" value="GPI_EtnP_transferase_1_C"/>
</dbReference>